<keyword evidence="6" id="KW-1185">Reference proteome</keyword>
<dbReference type="SMART" id="SM00382">
    <property type="entry name" value="AAA"/>
    <property type="match status" value="1"/>
</dbReference>
<dbReference type="PROSITE" id="PS00211">
    <property type="entry name" value="ABC_TRANSPORTER_1"/>
    <property type="match status" value="1"/>
</dbReference>
<dbReference type="eggNOG" id="arCOG00922">
    <property type="taxonomic scope" value="Archaea"/>
</dbReference>
<keyword evidence="2" id="KW-0547">Nucleotide-binding</keyword>
<keyword evidence="3" id="KW-0067">ATP-binding</keyword>
<evidence type="ECO:0000259" key="4">
    <source>
        <dbReference type="PROSITE" id="PS50893"/>
    </source>
</evidence>
<name>A1S021_THEPD</name>
<evidence type="ECO:0000256" key="3">
    <source>
        <dbReference type="ARBA" id="ARBA00022840"/>
    </source>
</evidence>
<dbReference type="Gene3D" id="3.40.50.300">
    <property type="entry name" value="P-loop containing nucleotide triphosphate hydrolases"/>
    <property type="match status" value="1"/>
</dbReference>
<dbReference type="GeneID" id="4601818"/>
<evidence type="ECO:0000256" key="1">
    <source>
        <dbReference type="ARBA" id="ARBA00022448"/>
    </source>
</evidence>
<sequence>MSSAIVLEDVWKVYGKPPNETVALRGVTLEVGRGEFFAVVGPSGSGKTTLLHLVGGLDRATRGRIVVDGVEISSLRRDAELSAYRNRTVGFVFQLFYLVPRLRVLENVELPLVKRGVPREERRRMALEALRLVGVEHLAHKYPTQLSGGEQQRVAIARAIVGKPRVLLADEPTGNLDASSSEVVMETFRRLNRELGVTIVMVTHNLELIWNCHRAAKLHAGRLAGVYTPDRYEELIASFARRG</sequence>
<dbReference type="GO" id="GO:0022857">
    <property type="term" value="F:transmembrane transporter activity"/>
    <property type="evidence" value="ECO:0007669"/>
    <property type="project" value="TreeGrafter"/>
</dbReference>
<gene>
    <name evidence="5" type="ordered locus">Tpen_1404</name>
</gene>
<dbReference type="GO" id="GO:0005524">
    <property type="term" value="F:ATP binding"/>
    <property type="evidence" value="ECO:0007669"/>
    <property type="project" value="UniProtKB-KW"/>
</dbReference>
<dbReference type="InterPro" id="IPR027417">
    <property type="entry name" value="P-loop_NTPase"/>
</dbReference>
<dbReference type="InterPro" id="IPR015854">
    <property type="entry name" value="ABC_transpr_LolD-like"/>
</dbReference>
<dbReference type="PROSITE" id="PS50893">
    <property type="entry name" value="ABC_TRANSPORTER_2"/>
    <property type="match status" value="1"/>
</dbReference>
<dbReference type="InterPro" id="IPR003439">
    <property type="entry name" value="ABC_transporter-like_ATP-bd"/>
</dbReference>
<dbReference type="OrthoDB" id="44250at2157"/>
<evidence type="ECO:0000313" key="6">
    <source>
        <dbReference type="Proteomes" id="UP000000641"/>
    </source>
</evidence>
<dbReference type="GO" id="GO:0005886">
    <property type="term" value="C:plasma membrane"/>
    <property type="evidence" value="ECO:0007669"/>
    <property type="project" value="TreeGrafter"/>
</dbReference>
<feature type="domain" description="ABC transporter" evidence="4">
    <location>
        <begin position="5"/>
        <end position="240"/>
    </location>
</feature>
<reference evidence="6" key="1">
    <citation type="journal article" date="2008" name="J. Bacteriol.">
        <title>Genome sequence of Thermofilum pendens reveals an exceptional loss of biosynthetic pathways without genome reduction.</title>
        <authorList>
            <person name="Anderson I."/>
            <person name="Rodriguez J."/>
            <person name="Susanti D."/>
            <person name="Porat I."/>
            <person name="Reich C."/>
            <person name="Ulrich L.E."/>
            <person name="Elkins J.G."/>
            <person name="Mavromatis K."/>
            <person name="Lykidis A."/>
            <person name="Kim E."/>
            <person name="Thompson L.S."/>
            <person name="Nolan M."/>
            <person name="Land M."/>
            <person name="Copeland A."/>
            <person name="Lapidus A."/>
            <person name="Lucas S."/>
            <person name="Detter C."/>
            <person name="Zhulin I.B."/>
            <person name="Olsen G.J."/>
            <person name="Whitman W."/>
            <person name="Mukhopadhyay B."/>
            <person name="Bristow J."/>
            <person name="Kyrpides N."/>
        </authorList>
    </citation>
    <scope>NUCLEOTIDE SEQUENCE [LARGE SCALE GENOMIC DNA]</scope>
    <source>
        <strain evidence="6">DSM 2475 / Hrk 5</strain>
    </source>
</reference>
<organism evidence="5 6">
    <name type="scientific">Thermofilum pendens (strain DSM 2475 / Hrk 5)</name>
    <dbReference type="NCBI Taxonomy" id="368408"/>
    <lineage>
        <taxon>Archaea</taxon>
        <taxon>Thermoproteota</taxon>
        <taxon>Thermoprotei</taxon>
        <taxon>Thermofilales</taxon>
        <taxon>Thermofilaceae</taxon>
        <taxon>Thermofilum</taxon>
    </lineage>
</organism>
<dbReference type="RefSeq" id="WP_011753066.1">
    <property type="nucleotide sequence ID" value="NC_008698.1"/>
</dbReference>
<evidence type="ECO:0000256" key="2">
    <source>
        <dbReference type="ARBA" id="ARBA00022741"/>
    </source>
</evidence>
<dbReference type="EMBL" id="CP000505">
    <property type="protein sequence ID" value="ABL78801.1"/>
    <property type="molecule type" value="Genomic_DNA"/>
</dbReference>
<dbReference type="Proteomes" id="UP000000641">
    <property type="component" value="Chromosome"/>
</dbReference>
<dbReference type="GO" id="GO:0098796">
    <property type="term" value="C:membrane protein complex"/>
    <property type="evidence" value="ECO:0007669"/>
    <property type="project" value="UniProtKB-ARBA"/>
</dbReference>
<protein>
    <submittedName>
        <fullName evidence="5">ABC transporter related</fullName>
    </submittedName>
</protein>
<dbReference type="AlphaFoldDB" id="A1S021"/>
<dbReference type="PANTHER" id="PTHR24220">
    <property type="entry name" value="IMPORT ATP-BINDING PROTEIN"/>
    <property type="match status" value="1"/>
</dbReference>
<evidence type="ECO:0000313" key="5">
    <source>
        <dbReference type="EMBL" id="ABL78801.1"/>
    </source>
</evidence>
<dbReference type="InterPro" id="IPR017871">
    <property type="entry name" value="ABC_transporter-like_CS"/>
</dbReference>
<dbReference type="PANTHER" id="PTHR24220:SF86">
    <property type="entry name" value="ABC TRANSPORTER ABCH.1"/>
    <property type="match status" value="1"/>
</dbReference>
<dbReference type="KEGG" id="tpe:Tpen_1404"/>
<accession>A1S021</accession>
<dbReference type="InterPro" id="IPR017911">
    <property type="entry name" value="MacB-like_ATP-bd"/>
</dbReference>
<proteinExistence type="predicted"/>
<dbReference type="GO" id="GO:0016887">
    <property type="term" value="F:ATP hydrolysis activity"/>
    <property type="evidence" value="ECO:0007669"/>
    <property type="project" value="InterPro"/>
</dbReference>
<dbReference type="EnsemblBacteria" id="ABL78801">
    <property type="protein sequence ID" value="ABL78801"/>
    <property type="gene ID" value="Tpen_1404"/>
</dbReference>
<dbReference type="CDD" id="cd03255">
    <property type="entry name" value="ABC_MJ0796_LolCDE_FtsE"/>
    <property type="match status" value="1"/>
</dbReference>
<keyword evidence="1" id="KW-0813">Transport</keyword>
<dbReference type="FunFam" id="3.40.50.300:FF:000032">
    <property type="entry name" value="Export ABC transporter ATP-binding protein"/>
    <property type="match status" value="1"/>
</dbReference>
<dbReference type="STRING" id="368408.Tpen_1404"/>
<dbReference type="Pfam" id="PF00005">
    <property type="entry name" value="ABC_tran"/>
    <property type="match status" value="1"/>
</dbReference>
<dbReference type="HOGENOM" id="CLU_000604_1_22_2"/>
<dbReference type="InterPro" id="IPR003593">
    <property type="entry name" value="AAA+_ATPase"/>
</dbReference>
<dbReference type="SUPFAM" id="SSF52540">
    <property type="entry name" value="P-loop containing nucleoside triphosphate hydrolases"/>
    <property type="match status" value="1"/>
</dbReference>